<keyword evidence="1" id="KW-1133">Transmembrane helix</keyword>
<dbReference type="OrthoDB" id="5986186at2759"/>
<protein>
    <submittedName>
        <fullName evidence="3">Uncharacterized protein LOC116294719</fullName>
    </submittedName>
</protein>
<feature type="transmembrane region" description="Helical" evidence="1">
    <location>
        <begin position="71"/>
        <end position="100"/>
    </location>
</feature>
<evidence type="ECO:0000256" key="1">
    <source>
        <dbReference type="SAM" id="Phobius"/>
    </source>
</evidence>
<sequence length="105" mass="11783">MSGAAVVAVREEKARFGNIEVTKETALVATEEGIVAIERHRIEEHQPMRALPPPQQQQASWYDPRGKGCCVGFLLMLMWIVIAVILLPFFILVCICYCCFGKDDD</sequence>
<proteinExistence type="predicted"/>
<dbReference type="Proteomes" id="UP000515163">
    <property type="component" value="Unplaced"/>
</dbReference>
<evidence type="ECO:0000313" key="3">
    <source>
        <dbReference type="RefSeq" id="XP_031558224.1"/>
    </source>
</evidence>
<reference evidence="3" key="1">
    <citation type="submission" date="2025-08" db="UniProtKB">
        <authorList>
            <consortium name="RefSeq"/>
        </authorList>
    </citation>
    <scope>IDENTIFICATION</scope>
    <source>
        <tissue evidence="3">Tentacle</tissue>
    </source>
</reference>
<accession>A0A6P8HPA8</accession>
<evidence type="ECO:0000313" key="2">
    <source>
        <dbReference type="Proteomes" id="UP000515163"/>
    </source>
</evidence>
<keyword evidence="1" id="KW-0812">Transmembrane</keyword>
<dbReference type="GeneID" id="116294719"/>
<dbReference type="RefSeq" id="XP_031558224.1">
    <property type="nucleotide sequence ID" value="XM_031702364.1"/>
</dbReference>
<organism evidence="2 3">
    <name type="scientific">Actinia tenebrosa</name>
    <name type="common">Australian red waratah sea anemone</name>
    <dbReference type="NCBI Taxonomy" id="6105"/>
    <lineage>
        <taxon>Eukaryota</taxon>
        <taxon>Metazoa</taxon>
        <taxon>Cnidaria</taxon>
        <taxon>Anthozoa</taxon>
        <taxon>Hexacorallia</taxon>
        <taxon>Actiniaria</taxon>
        <taxon>Actiniidae</taxon>
        <taxon>Actinia</taxon>
    </lineage>
</organism>
<keyword evidence="1" id="KW-0472">Membrane</keyword>
<dbReference type="AlphaFoldDB" id="A0A6P8HPA8"/>
<dbReference type="InParanoid" id="A0A6P8HPA8"/>
<dbReference type="KEGG" id="aten:116294719"/>
<gene>
    <name evidence="3" type="primary">LOC116294719</name>
</gene>
<keyword evidence="2" id="KW-1185">Reference proteome</keyword>
<name>A0A6P8HPA8_ACTTE</name>